<sequence length="78" mass="8987">MYRLCSICKLQVCFIQVQRNNKKDGIRSWVLSQSRFPADPPRSLVPAFIRNDPNSALDSLCINLRSSMCSRGRREQSK</sequence>
<name>A0A0D0ASF9_9AGAM</name>
<reference evidence="1 2" key="1">
    <citation type="submission" date="2014-04" db="EMBL/GenBank/DDBJ databases">
        <authorList>
            <consortium name="DOE Joint Genome Institute"/>
            <person name="Kuo A."/>
            <person name="Ruytinx J."/>
            <person name="Rineau F."/>
            <person name="Colpaert J."/>
            <person name="Kohler A."/>
            <person name="Nagy L.G."/>
            <person name="Floudas D."/>
            <person name="Copeland A."/>
            <person name="Barry K.W."/>
            <person name="Cichocki N."/>
            <person name="Veneault-Fourrey C."/>
            <person name="LaButti K."/>
            <person name="Lindquist E.A."/>
            <person name="Lipzen A."/>
            <person name="Lundell T."/>
            <person name="Morin E."/>
            <person name="Murat C."/>
            <person name="Sun H."/>
            <person name="Tunlid A."/>
            <person name="Henrissat B."/>
            <person name="Grigoriev I.V."/>
            <person name="Hibbett D.S."/>
            <person name="Martin F."/>
            <person name="Nordberg H.P."/>
            <person name="Cantor M.N."/>
            <person name="Hua S.X."/>
        </authorList>
    </citation>
    <scope>NUCLEOTIDE SEQUENCE [LARGE SCALE GENOMIC DNA]</scope>
    <source>
        <strain evidence="1 2">UH-Slu-Lm8-n1</strain>
    </source>
</reference>
<evidence type="ECO:0000313" key="1">
    <source>
        <dbReference type="EMBL" id="KIK34898.1"/>
    </source>
</evidence>
<organism evidence="1 2">
    <name type="scientific">Suillus luteus UH-Slu-Lm8-n1</name>
    <dbReference type="NCBI Taxonomy" id="930992"/>
    <lineage>
        <taxon>Eukaryota</taxon>
        <taxon>Fungi</taxon>
        <taxon>Dikarya</taxon>
        <taxon>Basidiomycota</taxon>
        <taxon>Agaricomycotina</taxon>
        <taxon>Agaricomycetes</taxon>
        <taxon>Agaricomycetidae</taxon>
        <taxon>Boletales</taxon>
        <taxon>Suillineae</taxon>
        <taxon>Suillaceae</taxon>
        <taxon>Suillus</taxon>
    </lineage>
</organism>
<keyword evidence="2" id="KW-1185">Reference proteome</keyword>
<dbReference type="OrthoDB" id="10445398at2759"/>
<dbReference type="AlphaFoldDB" id="A0A0D0ASF9"/>
<protein>
    <submittedName>
        <fullName evidence="1">Uncharacterized protein</fullName>
    </submittedName>
</protein>
<gene>
    <name evidence="1" type="ORF">CY34DRAFT_608787</name>
</gene>
<dbReference type="EMBL" id="KN835689">
    <property type="protein sequence ID" value="KIK34898.1"/>
    <property type="molecule type" value="Genomic_DNA"/>
</dbReference>
<dbReference type="InParanoid" id="A0A0D0ASF9"/>
<evidence type="ECO:0000313" key="2">
    <source>
        <dbReference type="Proteomes" id="UP000054485"/>
    </source>
</evidence>
<dbReference type="HOGENOM" id="CLU_2623662_0_0_1"/>
<accession>A0A0D0ASF9</accession>
<proteinExistence type="predicted"/>
<reference evidence="2" key="2">
    <citation type="submission" date="2015-01" db="EMBL/GenBank/DDBJ databases">
        <title>Evolutionary Origins and Diversification of the Mycorrhizal Mutualists.</title>
        <authorList>
            <consortium name="DOE Joint Genome Institute"/>
            <consortium name="Mycorrhizal Genomics Consortium"/>
            <person name="Kohler A."/>
            <person name="Kuo A."/>
            <person name="Nagy L.G."/>
            <person name="Floudas D."/>
            <person name="Copeland A."/>
            <person name="Barry K.W."/>
            <person name="Cichocki N."/>
            <person name="Veneault-Fourrey C."/>
            <person name="LaButti K."/>
            <person name="Lindquist E.A."/>
            <person name="Lipzen A."/>
            <person name="Lundell T."/>
            <person name="Morin E."/>
            <person name="Murat C."/>
            <person name="Riley R."/>
            <person name="Ohm R."/>
            <person name="Sun H."/>
            <person name="Tunlid A."/>
            <person name="Henrissat B."/>
            <person name="Grigoriev I.V."/>
            <person name="Hibbett D.S."/>
            <person name="Martin F."/>
        </authorList>
    </citation>
    <scope>NUCLEOTIDE SEQUENCE [LARGE SCALE GENOMIC DNA]</scope>
    <source>
        <strain evidence="2">UH-Slu-Lm8-n1</strain>
    </source>
</reference>
<dbReference type="Proteomes" id="UP000054485">
    <property type="component" value="Unassembled WGS sequence"/>
</dbReference>